<evidence type="ECO:0000259" key="5">
    <source>
        <dbReference type="Pfam" id="PF04586"/>
    </source>
</evidence>
<evidence type="ECO:0000313" key="7">
    <source>
        <dbReference type="Proteomes" id="UP000008915"/>
    </source>
</evidence>
<keyword evidence="2 6" id="KW-0645">Protease</keyword>
<evidence type="ECO:0000256" key="4">
    <source>
        <dbReference type="SAM" id="MobiDB-lite"/>
    </source>
</evidence>
<feature type="domain" description="Prohead serine protease" evidence="5">
    <location>
        <begin position="22"/>
        <end position="162"/>
    </location>
</feature>
<organism evidence="6 7">
    <name type="scientific">Thermaerobacter marianensis (strain ATCC 700841 / DSM 12885 / JCM 10246 / 7p75a)</name>
    <dbReference type="NCBI Taxonomy" id="644966"/>
    <lineage>
        <taxon>Bacteria</taxon>
        <taxon>Bacillati</taxon>
        <taxon>Bacillota</taxon>
        <taxon>Clostridia</taxon>
        <taxon>Eubacteriales</taxon>
        <taxon>Clostridiales Family XVII. Incertae Sedis</taxon>
        <taxon>Thermaerobacter</taxon>
    </lineage>
</organism>
<dbReference type="GO" id="GO:0008233">
    <property type="term" value="F:peptidase activity"/>
    <property type="evidence" value="ECO:0007669"/>
    <property type="project" value="UniProtKB-KW"/>
</dbReference>
<dbReference type="InterPro" id="IPR054613">
    <property type="entry name" value="Peptidase_S78_dom"/>
</dbReference>
<dbReference type="Proteomes" id="UP000008915">
    <property type="component" value="Chromosome"/>
</dbReference>
<reference evidence="7" key="2">
    <citation type="journal article" date="2010" name="Stand. Genomic Sci.">
        <title>Complete genome sequence of Thermaerobacter marianensis type strain (7p75aT).</title>
        <authorList>
            <person name="Han C."/>
            <person name="Gu W."/>
            <person name="Zhang X."/>
            <person name="Lapidus A."/>
            <person name="Nolan M."/>
            <person name="Copeland A."/>
            <person name="Lucas S."/>
            <person name="Glavina Del Rio T."/>
            <person name="Tice H."/>
            <person name="Cheng J."/>
            <person name="Tapia R."/>
            <person name="Goodwin L."/>
            <person name="Pitluck S."/>
            <person name="Pagani I."/>
            <person name="Ivanova N."/>
            <person name="Mavromatis K."/>
            <person name="Mikhailova N."/>
            <person name="Pati A."/>
            <person name="Chen A."/>
            <person name="Palaniappan K."/>
            <person name="Land M."/>
            <person name="Hauser L."/>
            <person name="Chang Y."/>
            <person name="Jeffries C."/>
            <person name="Schneider S."/>
            <person name="Rohde M."/>
            <person name="Goker M."/>
            <person name="Pukall R."/>
            <person name="Woyke T."/>
            <person name="Bristow J."/>
            <person name="Eisen J."/>
            <person name="Markowitz V."/>
            <person name="Hugenholtz P."/>
            <person name="Kyrpides N."/>
            <person name="Klenk H."/>
            <person name="Detter J."/>
        </authorList>
    </citation>
    <scope>NUCLEOTIDE SEQUENCE [LARGE SCALE GENOMIC DNA]</scope>
    <source>
        <strain evidence="7">ATCC 700841 / DSM 12885 / JCM 10246 / 7p75a</strain>
    </source>
</reference>
<evidence type="ECO:0000256" key="1">
    <source>
        <dbReference type="ARBA" id="ARBA00022612"/>
    </source>
</evidence>
<reference evidence="6 7" key="1">
    <citation type="journal article" date="2010" name="Stand. Genomic Sci.">
        <title>Complete genome sequence of Thermaerobacter marianensis type strain (7p75a).</title>
        <authorList>
            <person name="Han C."/>
            <person name="Gu W."/>
            <person name="Zhang X."/>
            <person name="Lapidus A."/>
            <person name="Nolan M."/>
            <person name="Copeland A."/>
            <person name="Lucas S."/>
            <person name="Del Rio T.G."/>
            <person name="Tice H."/>
            <person name="Cheng J.F."/>
            <person name="Tapia R."/>
            <person name="Goodwin L."/>
            <person name="Pitluck S."/>
            <person name="Pagani I."/>
            <person name="Ivanova N."/>
            <person name="Mavromatis K."/>
            <person name="Mikhailova N."/>
            <person name="Pati A."/>
            <person name="Chen A."/>
            <person name="Palaniappan K."/>
            <person name="Land M."/>
            <person name="Hauser L."/>
            <person name="Chang Y.J."/>
            <person name="Jeffries C.D."/>
            <person name="Schneider S."/>
            <person name="Rohde M."/>
            <person name="Goker M."/>
            <person name="Pukall R."/>
            <person name="Woyke T."/>
            <person name="Bristow J."/>
            <person name="Eisen J.A."/>
            <person name="Markowitz V."/>
            <person name="Hugenholtz P."/>
            <person name="Kyrpides N.C."/>
            <person name="Klenk H.P."/>
            <person name="Detter J.C."/>
        </authorList>
    </citation>
    <scope>NUCLEOTIDE SEQUENCE [LARGE SCALE GENOMIC DNA]</scope>
    <source>
        <strain evidence="7">ATCC 700841 / DSM 12885 / JCM 10246 / 7p75a</strain>
    </source>
</reference>
<dbReference type="GO" id="GO:0006508">
    <property type="term" value="P:proteolysis"/>
    <property type="evidence" value="ECO:0007669"/>
    <property type="project" value="UniProtKB-KW"/>
</dbReference>
<proteinExistence type="predicted"/>
<dbReference type="AlphaFoldDB" id="E6SKH6"/>
<dbReference type="RefSeq" id="WP_013494469.1">
    <property type="nucleotide sequence ID" value="NC_014831.1"/>
</dbReference>
<dbReference type="STRING" id="644966.Tmar_0038"/>
<name>E6SKH6_THEM7</name>
<evidence type="ECO:0000256" key="2">
    <source>
        <dbReference type="ARBA" id="ARBA00022670"/>
    </source>
</evidence>
<dbReference type="EMBL" id="CP002344">
    <property type="protein sequence ID" value="ADU50163.1"/>
    <property type="molecule type" value="Genomic_DNA"/>
</dbReference>
<keyword evidence="1" id="KW-1188">Viral release from host cell</keyword>
<gene>
    <name evidence="6" type="ordered locus">Tmar_0038</name>
</gene>
<dbReference type="Pfam" id="PF04586">
    <property type="entry name" value="Peptidase_S78"/>
    <property type="match status" value="1"/>
</dbReference>
<dbReference type="InterPro" id="IPR006433">
    <property type="entry name" value="Prohead_protease"/>
</dbReference>
<keyword evidence="3" id="KW-0378">Hydrolase</keyword>
<dbReference type="eggNOG" id="COG3740">
    <property type="taxonomic scope" value="Bacteria"/>
</dbReference>
<evidence type="ECO:0000313" key="6">
    <source>
        <dbReference type="EMBL" id="ADU50163.1"/>
    </source>
</evidence>
<feature type="region of interest" description="Disordered" evidence="4">
    <location>
        <begin position="426"/>
        <end position="454"/>
    </location>
</feature>
<keyword evidence="7" id="KW-1185">Reference proteome</keyword>
<dbReference type="NCBIfam" id="TIGR01543">
    <property type="entry name" value="proheadase_HK97"/>
    <property type="match status" value="1"/>
</dbReference>
<sequence length="476" mass="52138">MPTRGYPTEFKTVSFSLTRFDESAGTVEGYASTWDRDEDGDVIVKGAFKKTIQERVPAGKVKLLDSHRWDSQHVLGTVVEAREEDHGLWIKAIFSGSAEAQAVRQKVLEGHLTAFSIGFESLRDEIKADEQGRPTRYIYEVKLYEVSIVPFPANENAVIMAAKQANGSGRAGMDKPIEPLFPPGTRVRLLVPPHIEGQPTEAIVREAVVGVAYGLLFEGDSTIHRWYVESELAPADGGQAEGHSAGHKYKGVVPFQDLPLADRDRPWDADAAVQRVRRWASRDGSGEKDTIDWARYRRAFVWYDSSNAEHFGSYKLPVADVIDGQLRAVPRAIFAAAAAVQGARGGVDIPASDLPAVRNHLARYYRKMGETPPWEQDSLDLIVAEVKAGRRNSQADFERIAGAISLLWEALNDDEKAQVMERLGLAPAAGPDETPPTDGGEVKGEATEPPTEDASALMAALEVLDAELDLLETEVA</sequence>
<accession>E6SKH6</accession>
<dbReference type="KEGG" id="tmr:Tmar_0038"/>
<dbReference type="HOGENOM" id="CLU_573554_0_0_9"/>
<evidence type="ECO:0000256" key="3">
    <source>
        <dbReference type="ARBA" id="ARBA00022801"/>
    </source>
</evidence>
<protein>
    <submittedName>
        <fullName evidence="6">Phage prohead protease, HK97 family</fullName>
    </submittedName>
</protein>